<gene>
    <name evidence="2" type="ORF">OYC64_005659</name>
</gene>
<evidence type="ECO:0000256" key="1">
    <source>
        <dbReference type="SAM" id="MobiDB-lite"/>
    </source>
</evidence>
<keyword evidence="3" id="KW-1185">Reference proteome</keyword>
<evidence type="ECO:0000313" key="2">
    <source>
        <dbReference type="EMBL" id="KAL3053166.1"/>
    </source>
</evidence>
<dbReference type="Proteomes" id="UP001619887">
    <property type="component" value="Unassembled WGS sequence"/>
</dbReference>
<dbReference type="AlphaFoldDB" id="A0ABD2GGL5"/>
<organism evidence="2 3">
    <name type="scientific">Pagothenia borchgrevinki</name>
    <name type="common">Bald rockcod</name>
    <name type="synonym">Trematomus borchgrevinki</name>
    <dbReference type="NCBI Taxonomy" id="8213"/>
    <lineage>
        <taxon>Eukaryota</taxon>
        <taxon>Metazoa</taxon>
        <taxon>Chordata</taxon>
        <taxon>Craniata</taxon>
        <taxon>Vertebrata</taxon>
        <taxon>Euteleostomi</taxon>
        <taxon>Actinopterygii</taxon>
        <taxon>Neopterygii</taxon>
        <taxon>Teleostei</taxon>
        <taxon>Neoteleostei</taxon>
        <taxon>Acanthomorphata</taxon>
        <taxon>Eupercaria</taxon>
        <taxon>Perciformes</taxon>
        <taxon>Notothenioidei</taxon>
        <taxon>Nototheniidae</taxon>
        <taxon>Pagothenia</taxon>
    </lineage>
</organism>
<comment type="caution">
    <text evidence="2">The sequence shown here is derived from an EMBL/GenBank/DDBJ whole genome shotgun (WGS) entry which is preliminary data.</text>
</comment>
<reference evidence="2 3" key="2">
    <citation type="journal article" date="2024" name="G3 (Bethesda)">
        <title>The genome of the cryopelagic Antarctic bald notothen, Trematomus borchgrevinki.</title>
        <authorList>
            <person name="Rayamajhi N."/>
            <person name="Rivera-Colon A.G."/>
            <person name="Minhas B.F."/>
            <person name="Cheng C.C."/>
            <person name="Catchen J.M."/>
        </authorList>
    </citation>
    <scope>NUCLEOTIDE SEQUENCE [LARGE SCALE GENOMIC DNA]</scope>
    <source>
        <strain evidence="2">AGRC-2024</strain>
    </source>
</reference>
<sequence length="634" mass="71671">MGKEEENIEEISISPAFSDPSGHITESEILDQTLAYLDDLMNHDDLMKDKEVTSPWSYSTMSDDSMGDTWCFDNDSDISDMIAPVDRDLNKVISEVCHCYLFPEDLETEADGFEETDKPLQDTDPANTLEVPEPSKQVEIPELTKNLEVSEPHQTLEVTEPFNTMEVPESPKNLEVSEPHQTLEVTESTKTLEEEENMEEISISPAFSDPSGHITESEILDQTLAYLDDLMNRDDLMKDKEVTSPWSYSTMSDDSMGDTWCFDNDSDISDMIAPVDRDLNKVISEVCHSYLFPEDLETEADGFEETDKPLQDTDPANTLEVPEPSKQVEIPELTKNPDVPEPPQNLEVTESPKTLEVPEPPKRLEVTESTKTLKVTELTKILEVPESPKTLEVTEPTMILELAELPMQVEVPEPTKNLEVSEPHQTLEVTEPFNAMEVPESPKNLEVSEPHQTLEVTESTKTLEEEENMEEISISPAFSDPSGHITESEIIEQTLAYLYDLMNRDDLMKDKEVTSPWSYSTMSDDSMGDTWCFDNDSDISDMIAPVDQDLNKVITEVCHGYLFPEDLETEADGFEETDKPLQDTDPANTLEVREPTKNPDVPEPPQTLEVTESPKTLEVPEPPKRWRSLSLQRH</sequence>
<feature type="region of interest" description="Disordered" evidence="1">
    <location>
        <begin position="575"/>
        <end position="634"/>
    </location>
</feature>
<dbReference type="EMBL" id="JBIYXZ010002078">
    <property type="protein sequence ID" value="KAL3053166.1"/>
    <property type="molecule type" value="Genomic_DNA"/>
</dbReference>
<feature type="region of interest" description="Disordered" evidence="1">
    <location>
        <begin position="302"/>
        <end position="360"/>
    </location>
</feature>
<evidence type="ECO:0000313" key="3">
    <source>
        <dbReference type="Proteomes" id="UP001619887"/>
    </source>
</evidence>
<proteinExistence type="predicted"/>
<reference evidence="2 3" key="1">
    <citation type="journal article" date="2022" name="G3 (Bethesda)">
        <title>Evaluating Illumina-, Nanopore-, and PacBio-based genome assembly strategies with the bald notothen, Trematomus borchgrevinki.</title>
        <authorList>
            <person name="Rayamajhi N."/>
            <person name="Cheng C.C."/>
            <person name="Catchen J.M."/>
        </authorList>
    </citation>
    <scope>NUCLEOTIDE SEQUENCE [LARGE SCALE GENOMIC DNA]</scope>
    <source>
        <strain evidence="2">AGRC-2024</strain>
    </source>
</reference>
<protein>
    <submittedName>
        <fullName evidence="2">Uncharacterized protein</fullName>
    </submittedName>
</protein>
<name>A0ABD2GGL5_PAGBO</name>
<accession>A0ABD2GGL5</accession>